<evidence type="ECO:0000256" key="4">
    <source>
        <dbReference type="ARBA" id="ARBA00022795"/>
    </source>
</evidence>
<keyword evidence="6" id="KW-1006">Bacterial flagellum protein export</keyword>
<keyword evidence="9" id="KW-1185">Reference proteome</keyword>
<dbReference type="STRING" id="1120920.SAMN03080599_00953"/>
<evidence type="ECO:0000256" key="3">
    <source>
        <dbReference type="ARBA" id="ARBA00022448"/>
    </source>
</evidence>
<dbReference type="InterPro" id="IPR018035">
    <property type="entry name" value="Flagellar_FliH/T3SS_HrpE"/>
</dbReference>
<keyword evidence="8" id="KW-0966">Cell projection</keyword>
<keyword evidence="5" id="KW-0653">Protein transport</keyword>
<keyword evidence="3" id="KW-0813">Transport</keyword>
<feature type="domain" description="Flagellar assembly protein FliH/Type III secretion system HrpE" evidence="7">
    <location>
        <begin position="109"/>
        <end position="222"/>
    </location>
</feature>
<evidence type="ECO:0000313" key="8">
    <source>
        <dbReference type="EMBL" id="SCZ77800.1"/>
    </source>
</evidence>
<protein>
    <submittedName>
        <fullName evidence="8">Flagellar biosynthesis/type III secretory pathway protein FliH</fullName>
    </submittedName>
</protein>
<accession>A0A1G5RVP7</accession>
<reference evidence="8 9" key="1">
    <citation type="submission" date="2016-10" db="EMBL/GenBank/DDBJ databases">
        <authorList>
            <person name="de Groot N.N."/>
        </authorList>
    </citation>
    <scope>NUCLEOTIDE SEQUENCE [LARGE SCALE GENOMIC DNA]</scope>
    <source>
        <strain evidence="8 9">DSM 2784</strain>
    </source>
</reference>
<comment type="similarity">
    <text evidence="2">Belongs to the FliH family.</text>
</comment>
<dbReference type="Proteomes" id="UP000199208">
    <property type="component" value="Unassembled WGS sequence"/>
</dbReference>
<evidence type="ECO:0000313" key="9">
    <source>
        <dbReference type="Proteomes" id="UP000199208"/>
    </source>
</evidence>
<evidence type="ECO:0000256" key="5">
    <source>
        <dbReference type="ARBA" id="ARBA00022927"/>
    </source>
</evidence>
<dbReference type="GO" id="GO:0044781">
    <property type="term" value="P:bacterial-type flagellum organization"/>
    <property type="evidence" value="ECO:0007669"/>
    <property type="project" value="UniProtKB-KW"/>
</dbReference>
<evidence type="ECO:0000256" key="1">
    <source>
        <dbReference type="ARBA" id="ARBA00003041"/>
    </source>
</evidence>
<keyword evidence="4" id="KW-1005">Bacterial flagellum biogenesis</keyword>
<dbReference type="AlphaFoldDB" id="A0A1G5RVP7"/>
<dbReference type="InterPro" id="IPR051472">
    <property type="entry name" value="T3SS_Stator/FliH"/>
</dbReference>
<gene>
    <name evidence="8" type="ORF">SAMN03080599_00953</name>
</gene>
<dbReference type="PANTHER" id="PTHR34982">
    <property type="entry name" value="YOP PROTEINS TRANSLOCATION PROTEIN L"/>
    <property type="match status" value="1"/>
</dbReference>
<keyword evidence="8" id="KW-0969">Cilium</keyword>
<dbReference type="GO" id="GO:0015031">
    <property type="term" value="P:protein transport"/>
    <property type="evidence" value="ECO:0007669"/>
    <property type="project" value="UniProtKB-KW"/>
</dbReference>
<dbReference type="GO" id="GO:0005829">
    <property type="term" value="C:cytosol"/>
    <property type="evidence" value="ECO:0007669"/>
    <property type="project" value="TreeGrafter"/>
</dbReference>
<sequence>MQSYSNIIKQNQVARMDWVAVETRQTFADKPQTESVAASASESAKALKLREAMILERARLEARKIIDEACLAKEQALSEGYEAGYSEGYSRGLEQAAIEKNKALDLADRQMGDLLAAAVNKLEALTRDYEGHLLKLSVQVASVFIKSHMTPEQMMGPLKEMLHELSLSAKIVVRMNPQDFQTLSGARDYFQDACPDSRLVMVEDAALSSGILQCETDSRRVEFDPGRHIEALLGDMLGVYYRQQELSNL</sequence>
<organism evidence="8 9">
    <name type="scientific">Acidaminobacter hydrogenoformans DSM 2784</name>
    <dbReference type="NCBI Taxonomy" id="1120920"/>
    <lineage>
        <taxon>Bacteria</taxon>
        <taxon>Bacillati</taxon>
        <taxon>Bacillota</taxon>
        <taxon>Clostridia</taxon>
        <taxon>Peptostreptococcales</taxon>
        <taxon>Acidaminobacteraceae</taxon>
        <taxon>Acidaminobacter</taxon>
    </lineage>
</organism>
<evidence type="ECO:0000259" key="7">
    <source>
        <dbReference type="Pfam" id="PF02108"/>
    </source>
</evidence>
<dbReference type="OrthoDB" id="2375163at2"/>
<proteinExistence type="inferred from homology"/>
<evidence type="ECO:0000256" key="2">
    <source>
        <dbReference type="ARBA" id="ARBA00006602"/>
    </source>
</evidence>
<dbReference type="Pfam" id="PF02108">
    <property type="entry name" value="FliH"/>
    <property type="match status" value="1"/>
</dbReference>
<evidence type="ECO:0000256" key="6">
    <source>
        <dbReference type="ARBA" id="ARBA00023225"/>
    </source>
</evidence>
<keyword evidence="8" id="KW-0282">Flagellum</keyword>
<dbReference type="RefSeq" id="WP_092589742.1">
    <property type="nucleotide sequence ID" value="NZ_FMWL01000003.1"/>
</dbReference>
<dbReference type="PANTHER" id="PTHR34982:SF1">
    <property type="entry name" value="FLAGELLAR ASSEMBLY PROTEIN FLIH"/>
    <property type="match status" value="1"/>
</dbReference>
<dbReference type="EMBL" id="FMWL01000003">
    <property type="protein sequence ID" value="SCZ77800.1"/>
    <property type="molecule type" value="Genomic_DNA"/>
</dbReference>
<comment type="function">
    <text evidence="1">Needed for flagellar regrowth and assembly.</text>
</comment>
<name>A0A1G5RVP7_9FIRM</name>